<reference evidence="1" key="1">
    <citation type="submission" date="2016-06" db="EMBL/GenBank/DDBJ databases">
        <title>Complete sequence of Ti-plasmid pTiEU6.</title>
        <authorList>
            <person name="Shao S."/>
            <person name="Henkel C."/>
            <person name="van Heusden G.H."/>
            <person name="Hooykaas P."/>
        </authorList>
    </citation>
    <scope>NUCLEOTIDE SEQUENCE</scope>
    <source>
        <strain evidence="1">EU6</strain>
        <plasmid evidence="1">pTiEU6</plasmid>
    </source>
</reference>
<protein>
    <submittedName>
        <fullName evidence="1">Uncharacterized protein</fullName>
    </submittedName>
</protein>
<dbReference type="AlphaFoldDB" id="A0A3S6I7G8"/>
<evidence type="ECO:0000313" key="1">
    <source>
        <dbReference type="EMBL" id="ARU12381.1"/>
    </source>
</evidence>
<geneLocation type="plasmid" evidence="1">
    <name>pTiEU6</name>
</geneLocation>
<sequence>MSRSTGARANERVDRLMALGASGESAALNTSYQTETWRCRKRHPSGIIVRAERLLLIKQTGRLQGRAC</sequence>
<accession>A0A3S6I7G8</accession>
<name>A0A3S6I7G8_AGRTU</name>
<dbReference type="EMBL" id="KX388535">
    <property type="protein sequence ID" value="ARU12381.1"/>
    <property type="molecule type" value="Genomic_DNA"/>
</dbReference>
<gene>
    <name evidence="1" type="ORF">AgrTiEU6_158</name>
</gene>
<organism evidence="1">
    <name type="scientific">Agrobacterium tumefaciens</name>
    <dbReference type="NCBI Taxonomy" id="358"/>
    <lineage>
        <taxon>Bacteria</taxon>
        <taxon>Pseudomonadati</taxon>
        <taxon>Pseudomonadota</taxon>
        <taxon>Alphaproteobacteria</taxon>
        <taxon>Hyphomicrobiales</taxon>
        <taxon>Rhizobiaceae</taxon>
        <taxon>Rhizobium/Agrobacterium group</taxon>
        <taxon>Agrobacterium</taxon>
        <taxon>Agrobacterium tumefaciens complex</taxon>
    </lineage>
</organism>
<proteinExistence type="predicted"/>
<keyword evidence="1" id="KW-0614">Plasmid</keyword>